<protein>
    <submittedName>
        <fullName evidence="8">Acetyl- acetyltransferase, cytosolic-like</fullName>
    </submittedName>
</protein>
<name>A0A7D9HFZ5_PARCT</name>
<dbReference type="GO" id="GO:0003988">
    <property type="term" value="F:acetyl-CoA C-acyltransferase activity"/>
    <property type="evidence" value="ECO:0007669"/>
    <property type="project" value="UniProtKB-ARBA"/>
</dbReference>
<dbReference type="Gene3D" id="3.40.47.10">
    <property type="match status" value="2"/>
</dbReference>
<dbReference type="InterPro" id="IPR020617">
    <property type="entry name" value="Thiolase_C"/>
</dbReference>
<evidence type="ECO:0000259" key="6">
    <source>
        <dbReference type="Pfam" id="PF00108"/>
    </source>
</evidence>
<gene>
    <name evidence="8" type="ORF">PACLA_8A057611</name>
</gene>
<dbReference type="PROSITE" id="PS00098">
    <property type="entry name" value="THIOLASE_1"/>
    <property type="match status" value="1"/>
</dbReference>
<dbReference type="AlphaFoldDB" id="A0A7D9HFZ5"/>
<organism evidence="8 9">
    <name type="scientific">Paramuricea clavata</name>
    <name type="common">Red gorgonian</name>
    <name type="synonym">Violescent sea-whip</name>
    <dbReference type="NCBI Taxonomy" id="317549"/>
    <lineage>
        <taxon>Eukaryota</taxon>
        <taxon>Metazoa</taxon>
        <taxon>Cnidaria</taxon>
        <taxon>Anthozoa</taxon>
        <taxon>Octocorallia</taxon>
        <taxon>Malacalcyonacea</taxon>
        <taxon>Plexauridae</taxon>
        <taxon>Paramuricea</taxon>
    </lineage>
</organism>
<dbReference type="Proteomes" id="UP001152795">
    <property type="component" value="Unassembled WGS sequence"/>
</dbReference>
<evidence type="ECO:0000313" key="8">
    <source>
        <dbReference type="EMBL" id="CAB3980872.1"/>
    </source>
</evidence>
<evidence type="ECO:0000259" key="7">
    <source>
        <dbReference type="Pfam" id="PF02803"/>
    </source>
</evidence>
<dbReference type="FunFam" id="3.40.47.10:FF:000010">
    <property type="entry name" value="Acetyl-CoA acetyltransferase (Thiolase)"/>
    <property type="match status" value="1"/>
</dbReference>
<dbReference type="PANTHER" id="PTHR18919:SF107">
    <property type="entry name" value="ACETYL-COA ACETYLTRANSFERASE, CYTOSOLIC"/>
    <property type="match status" value="1"/>
</dbReference>
<dbReference type="EMBL" id="CACRXK020000332">
    <property type="protein sequence ID" value="CAB3980872.1"/>
    <property type="molecule type" value="Genomic_DNA"/>
</dbReference>
<reference evidence="8" key="1">
    <citation type="submission" date="2020-04" db="EMBL/GenBank/DDBJ databases">
        <authorList>
            <person name="Alioto T."/>
            <person name="Alioto T."/>
            <person name="Gomez Garrido J."/>
        </authorList>
    </citation>
    <scope>NUCLEOTIDE SEQUENCE</scope>
    <source>
        <strain evidence="8">A484AB</strain>
    </source>
</reference>
<sequence>MASFKANDVVIVYAKRTAIGTFRGGLSSVKAHDLAANVIKNMMEEIKVVKNEEISEVILGQVLTAGQGQNPARQAAIASGLPTSVPASTVNMVCGSGLRTVAMGKQAIESGDSTIVIAGGQENMSQAPHCIDIRPGIKFGDATLKDTMLSDGLTDAFNDYHMGITAENVAKKWEITREQQDQFAVNSQNKAAKAQKENIFQSEIVPVSITTRKGTTVITKDEHPRPDTNMEALSRLKPAFVKDGTGTVTAANASGINDGAAVVLVMTYQEASSRGLTPLVKIVTWAQAGVDPSVMGTGPIPAIKAALSKADWSVDEVDVFEVNEAFASQSCAVVKELGIDQNKVNINGGAIALGHPLGASGCRILVTLIHSLIRTNKRRGVAALCIGGGMGIAMCVERF</sequence>
<dbReference type="PIRSF" id="PIRSF000429">
    <property type="entry name" value="Ac-CoA_Ac_transf"/>
    <property type="match status" value="1"/>
</dbReference>
<feature type="domain" description="Thiolase N-terminal" evidence="6">
    <location>
        <begin position="9"/>
        <end position="267"/>
    </location>
</feature>
<keyword evidence="3 5" id="KW-0808">Transferase</keyword>
<evidence type="ECO:0000256" key="4">
    <source>
        <dbReference type="ARBA" id="ARBA00023315"/>
    </source>
</evidence>
<dbReference type="CDD" id="cd00751">
    <property type="entry name" value="thiolase"/>
    <property type="match status" value="1"/>
</dbReference>
<evidence type="ECO:0000256" key="3">
    <source>
        <dbReference type="ARBA" id="ARBA00022679"/>
    </source>
</evidence>
<proteinExistence type="inferred from homology"/>
<comment type="pathway">
    <text evidence="1">Lipid metabolism.</text>
</comment>
<dbReference type="SUPFAM" id="SSF53901">
    <property type="entry name" value="Thiolase-like"/>
    <property type="match status" value="2"/>
</dbReference>
<dbReference type="PROSITE" id="PS00099">
    <property type="entry name" value="THIOLASE_3"/>
    <property type="match status" value="1"/>
</dbReference>
<comment type="caution">
    <text evidence="8">The sequence shown here is derived from an EMBL/GenBank/DDBJ whole genome shotgun (WGS) entry which is preliminary data.</text>
</comment>
<feature type="domain" description="Thiolase C-terminal" evidence="7">
    <location>
        <begin position="276"/>
        <end position="398"/>
    </location>
</feature>
<dbReference type="InterPro" id="IPR002155">
    <property type="entry name" value="Thiolase"/>
</dbReference>
<keyword evidence="4 5" id="KW-0012">Acyltransferase</keyword>
<dbReference type="InterPro" id="IPR020613">
    <property type="entry name" value="Thiolase_CS"/>
</dbReference>
<dbReference type="InterPro" id="IPR020615">
    <property type="entry name" value="Thiolase_acyl_enz_int_AS"/>
</dbReference>
<dbReference type="PANTHER" id="PTHR18919">
    <property type="entry name" value="ACETYL-COA C-ACYLTRANSFERASE"/>
    <property type="match status" value="1"/>
</dbReference>
<dbReference type="InterPro" id="IPR020610">
    <property type="entry name" value="Thiolase_AS"/>
</dbReference>
<evidence type="ECO:0000313" key="9">
    <source>
        <dbReference type="Proteomes" id="UP001152795"/>
    </source>
</evidence>
<evidence type="ECO:0000256" key="5">
    <source>
        <dbReference type="RuleBase" id="RU003557"/>
    </source>
</evidence>
<dbReference type="InterPro" id="IPR016039">
    <property type="entry name" value="Thiolase-like"/>
</dbReference>
<dbReference type="Pfam" id="PF00108">
    <property type="entry name" value="Thiolase_N"/>
    <property type="match status" value="1"/>
</dbReference>
<comment type="similarity">
    <text evidence="2 5">Belongs to the thiolase-like superfamily. Thiolase family.</text>
</comment>
<dbReference type="NCBIfam" id="TIGR01930">
    <property type="entry name" value="AcCoA-C-Actrans"/>
    <property type="match status" value="1"/>
</dbReference>
<evidence type="ECO:0000256" key="1">
    <source>
        <dbReference type="ARBA" id="ARBA00005189"/>
    </source>
</evidence>
<keyword evidence="9" id="KW-1185">Reference proteome</keyword>
<dbReference type="PROSITE" id="PS00737">
    <property type="entry name" value="THIOLASE_2"/>
    <property type="match status" value="1"/>
</dbReference>
<accession>A0A7D9HFZ5</accession>
<dbReference type="OrthoDB" id="5404651at2759"/>
<evidence type="ECO:0000256" key="2">
    <source>
        <dbReference type="ARBA" id="ARBA00010982"/>
    </source>
</evidence>
<dbReference type="Pfam" id="PF02803">
    <property type="entry name" value="Thiolase_C"/>
    <property type="match status" value="1"/>
</dbReference>
<dbReference type="InterPro" id="IPR020616">
    <property type="entry name" value="Thiolase_N"/>
</dbReference>